<proteinExistence type="predicted"/>
<keyword evidence="1" id="KW-0732">Signal</keyword>
<organism evidence="2 3">
    <name type="scientific">Oceanicola granulosus (strain ATCC BAA-861 / DSM 15982 / KCTC 12143 / HTCC2516)</name>
    <dbReference type="NCBI Taxonomy" id="314256"/>
    <lineage>
        <taxon>Bacteria</taxon>
        <taxon>Pseudomonadati</taxon>
        <taxon>Pseudomonadota</taxon>
        <taxon>Alphaproteobacteria</taxon>
        <taxon>Rhodobacterales</taxon>
        <taxon>Roseobacteraceae</taxon>
        <taxon>Oceanicola</taxon>
    </lineage>
</organism>
<sequence>MTFTLRFATASILAMTASAAAAQDAIFSQPVEDRNEALTEQIEEDFERDTTFGNEGRQLGFDGSVALRASAASGNTDNADIGVGANFGYFDGTNGYELGLSYQYGEEEGETVEESLLYDLEYTRDFTPRFYGFAKLQGSIDEFSSFENDTFLGFGAGYRVVNTATTQWSLQAGPGYRVAELSDAVDRDFEEAALSVTSNYYTEVANGISLTNDTDIIASESDTVVYNDLGLNVAMNNALALRTSVQTEYHTEPARGMDDTDNTYGVSLVYSFN</sequence>
<gene>
    <name evidence="2" type="ORF">OG2516_10326</name>
</gene>
<keyword evidence="3" id="KW-1185">Reference proteome</keyword>
<dbReference type="AlphaFoldDB" id="Q2CKD8"/>
<evidence type="ECO:0000313" key="3">
    <source>
        <dbReference type="Proteomes" id="UP000003635"/>
    </source>
</evidence>
<dbReference type="InterPro" id="IPR007433">
    <property type="entry name" value="DUF481"/>
</dbReference>
<dbReference type="RefSeq" id="WP_007255585.1">
    <property type="nucleotide sequence ID" value="NZ_CH724107.1"/>
</dbReference>
<feature type="chain" id="PRO_5004207346" evidence="1">
    <location>
        <begin position="23"/>
        <end position="273"/>
    </location>
</feature>
<dbReference type="Proteomes" id="UP000003635">
    <property type="component" value="Unassembled WGS sequence"/>
</dbReference>
<dbReference type="eggNOG" id="COG3137">
    <property type="taxonomic scope" value="Bacteria"/>
</dbReference>
<dbReference type="EMBL" id="AAOT01000001">
    <property type="protein sequence ID" value="EAR52851.1"/>
    <property type="molecule type" value="Genomic_DNA"/>
</dbReference>
<dbReference type="STRING" id="314256.OG2516_10326"/>
<evidence type="ECO:0000256" key="1">
    <source>
        <dbReference type="SAM" id="SignalP"/>
    </source>
</evidence>
<evidence type="ECO:0000313" key="2">
    <source>
        <dbReference type="EMBL" id="EAR52851.1"/>
    </source>
</evidence>
<comment type="caution">
    <text evidence="2">The sequence shown here is derived from an EMBL/GenBank/DDBJ whole genome shotgun (WGS) entry which is preliminary data.</text>
</comment>
<dbReference type="OrthoDB" id="7631035at2"/>
<dbReference type="HOGENOM" id="CLU_058997_1_1_5"/>
<feature type="signal peptide" evidence="1">
    <location>
        <begin position="1"/>
        <end position="22"/>
    </location>
</feature>
<protein>
    <submittedName>
        <fullName evidence="2">Salt-stress induced outer membrane protein</fullName>
    </submittedName>
</protein>
<dbReference type="Pfam" id="PF04338">
    <property type="entry name" value="DUF481"/>
    <property type="match status" value="1"/>
</dbReference>
<accession>Q2CKD8</accession>
<reference evidence="2 3" key="1">
    <citation type="journal article" date="2010" name="J. Bacteriol.">
        <title>Genome sequences of Oceanicola granulosus HTCC2516(T) and Oceanicola batsensis HTCC2597(TDelta).</title>
        <authorList>
            <person name="Thrash J.C."/>
            <person name="Cho J.C."/>
            <person name="Vergin K.L."/>
            <person name="Giovannoni S.J."/>
        </authorList>
    </citation>
    <scope>NUCLEOTIDE SEQUENCE [LARGE SCALE GENOMIC DNA]</scope>
    <source>
        <strain evidence="3">ATCC BAA-861 / DSM 15982 / KCTC 12143 / HTCC2516</strain>
    </source>
</reference>
<name>Q2CKD8_OCEGH</name>